<feature type="domain" description="Glycoside hydrolase family 65 central catalytic" evidence="9">
    <location>
        <begin position="258"/>
        <end position="465"/>
    </location>
</feature>
<accession>A0ABD0M4Y0</accession>
<dbReference type="InterPro" id="IPR012341">
    <property type="entry name" value="6hp_glycosidase-like_sf"/>
</dbReference>
<dbReference type="GO" id="GO:0047402">
    <property type="term" value="F:protein-glucosylgalactosylhydroxylysine glucosidase activity"/>
    <property type="evidence" value="ECO:0007669"/>
    <property type="project" value="UniProtKB-EC"/>
</dbReference>
<gene>
    <name evidence="10" type="ORF">BaRGS_00001825</name>
</gene>
<dbReference type="InterPro" id="IPR008928">
    <property type="entry name" value="6-hairpin_glycosidase_sf"/>
</dbReference>
<comment type="similarity">
    <text evidence="1">Belongs to the glycosyl hydrolase 65 family.</text>
</comment>
<dbReference type="Proteomes" id="UP001519460">
    <property type="component" value="Unassembled WGS sequence"/>
</dbReference>
<evidence type="ECO:0000313" key="11">
    <source>
        <dbReference type="Proteomes" id="UP001519460"/>
    </source>
</evidence>
<comment type="caution">
    <text evidence="10">The sequence shown here is derived from an EMBL/GenBank/DDBJ whole genome shotgun (WGS) entry which is preliminary data.</text>
</comment>
<evidence type="ECO:0000256" key="2">
    <source>
        <dbReference type="ARBA" id="ARBA00022801"/>
    </source>
</evidence>
<comment type="catalytic activity">
    <reaction evidence="4">
        <text>(5R)-5-O-[alpha-D-glucosyl-(1-&gt;2)-beta-D-galactosyl]-5-hydroxy-L-lysyl-[collagen] + H2O = (5R)-5-O-(beta-D-galactosyl)-5-hydroxy-L-lysyl-[collagen] + D-glucose</text>
        <dbReference type="Rhea" id="RHEA:11068"/>
        <dbReference type="Rhea" id="RHEA-COMP:12753"/>
        <dbReference type="Rhea" id="RHEA-COMP:12754"/>
        <dbReference type="ChEBI" id="CHEBI:4167"/>
        <dbReference type="ChEBI" id="CHEBI:15377"/>
        <dbReference type="ChEBI" id="CHEBI:133443"/>
        <dbReference type="ChEBI" id="CHEBI:133452"/>
        <dbReference type="EC" id="3.2.1.107"/>
    </reaction>
</comment>
<evidence type="ECO:0000256" key="7">
    <source>
        <dbReference type="ARBA" id="ARBA00071505"/>
    </source>
</evidence>
<dbReference type="Gene3D" id="1.50.10.10">
    <property type="match status" value="1"/>
</dbReference>
<evidence type="ECO:0000256" key="8">
    <source>
        <dbReference type="ARBA" id="ARBA00079982"/>
    </source>
</evidence>
<sequence>MPEVGNGHVATVVMGNAVYMNGLYNGANVSSHRARIPSRAAVMATIISPASGWKTKYRMDFGRGVFSEIHTADDFTVMVNRYAHRELTRLLVTEVIVNRTVTSRPVTIAFTVNNGSESEDIDFQQKGQGMMSGKTREPEYPDMSPTTDVTVVYSEVLPNMTFDSIVQAYMPFFTSVSTSSSDAIDYFNKGMSRMANGTLYSSHVAAWDSVWQNGRIDLTGNTTMALSTYATLYYLLSSVPLKPDSQWPFVGMAPGGLAHGAAGKDYEGHVFWDQDTWMFPPIMLLHADIGRIIVGTRLRTHQAALKYANMTGYSGARYPWESAFTGLNVSPSVATTVYENHITGDTAWMMRQYLQQTNDTKFLTTDGGYQALSDIAKYWLSRVTFSKTTSLYEIRDVMGPDEWHSPVNNSAYTNVIAAQALYTAIDAASLIKQTPPDDWLKVAQNMYIPFDSEKNFHPEYDDYKTGTNVKQADTIMLGFPLEWPMSAEVRANDLKYYATVTPSGPAMTWGMFAANWLRVGRSNKVKADAAFYKGTYNIQDPFKVWSENADGTGAMNFHTGMGGYLQSLLFGYAGFDFNDQHLGLNPMLPPSLTQVSVTGFDYGGDSLDLSYDADHMNVTVTKHTGRPMVLQLLVDQTLHNLDLGVTVTAQCQPAYILRPVT</sequence>
<dbReference type="GO" id="GO:0005975">
    <property type="term" value="P:carbohydrate metabolic process"/>
    <property type="evidence" value="ECO:0007669"/>
    <property type="project" value="UniProtKB-ARBA"/>
</dbReference>
<dbReference type="EC" id="3.2.1.107" evidence="6"/>
<protein>
    <recommendedName>
        <fullName evidence="7">Protein-glucosylgalactosylhydroxylysine glucosidase</fullName>
        <ecNumber evidence="6">3.2.1.107</ecNumber>
    </recommendedName>
    <alternativeName>
        <fullName evidence="8">Acid trehalase-like protein 1</fullName>
    </alternativeName>
</protein>
<evidence type="ECO:0000256" key="3">
    <source>
        <dbReference type="ARBA" id="ARBA00023295"/>
    </source>
</evidence>
<evidence type="ECO:0000259" key="9">
    <source>
        <dbReference type="Pfam" id="PF03632"/>
    </source>
</evidence>
<evidence type="ECO:0000313" key="10">
    <source>
        <dbReference type="EMBL" id="KAK7506974.1"/>
    </source>
</evidence>
<name>A0ABD0M4Y0_9CAEN</name>
<evidence type="ECO:0000256" key="4">
    <source>
        <dbReference type="ARBA" id="ARBA00051415"/>
    </source>
</evidence>
<comment type="function">
    <text evidence="5">Catalyzes the hydrolysis of glucose from the disaccharide unit linked to hydroxylysine residues of collagen and collagen-like proteins.</text>
</comment>
<keyword evidence="11" id="KW-1185">Reference proteome</keyword>
<dbReference type="Gene3D" id="2.60.420.10">
    <property type="entry name" value="Maltose phosphorylase, domain 3"/>
    <property type="match status" value="1"/>
</dbReference>
<dbReference type="Pfam" id="PF03632">
    <property type="entry name" value="Glyco_hydro_65m"/>
    <property type="match status" value="1"/>
</dbReference>
<keyword evidence="2" id="KW-0378">Hydrolase</keyword>
<reference evidence="10 11" key="1">
    <citation type="journal article" date="2023" name="Sci. Data">
        <title>Genome assembly of the Korean intertidal mud-creeper Batillaria attramentaria.</title>
        <authorList>
            <person name="Patra A.K."/>
            <person name="Ho P.T."/>
            <person name="Jun S."/>
            <person name="Lee S.J."/>
            <person name="Kim Y."/>
            <person name="Won Y.J."/>
        </authorList>
    </citation>
    <scope>NUCLEOTIDE SEQUENCE [LARGE SCALE GENOMIC DNA]</scope>
    <source>
        <strain evidence="10">Wonlab-2016</strain>
    </source>
</reference>
<evidence type="ECO:0000256" key="1">
    <source>
        <dbReference type="ARBA" id="ARBA00006768"/>
    </source>
</evidence>
<dbReference type="InterPro" id="IPR005195">
    <property type="entry name" value="Glyco_hydro_65_M"/>
</dbReference>
<dbReference type="PANTHER" id="PTHR11051">
    <property type="entry name" value="GLYCOSYL HYDROLASE-RELATED"/>
    <property type="match status" value="1"/>
</dbReference>
<organism evidence="10 11">
    <name type="scientific">Batillaria attramentaria</name>
    <dbReference type="NCBI Taxonomy" id="370345"/>
    <lineage>
        <taxon>Eukaryota</taxon>
        <taxon>Metazoa</taxon>
        <taxon>Spiralia</taxon>
        <taxon>Lophotrochozoa</taxon>
        <taxon>Mollusca</taxon>
        <taxon>Gastropoda</taxon>
        <taxon>Caenogastropoda</taxon>
        <taxon>Sorbeoconcha</taxon>
        <taxon>Cerithioidea</taxon>
        <taxon>Batillariidae</taxon>
        <taxon>Batillaria</taxon>
    </lineage>
</organism>
<evidence type="ECO:0000256" key="6">
    <source>
        <dbReference type="ARBA" id="ARBA00066430"/>
    </source>
</evidence>
<dbReference type="SUPFAM" id="SSF48208">
    <property type="entry name" value="Six-hairpin glycosidases"/>
    <property type="match status" value="1"/>
</dbReference>
<keyword evidence="3" id="KW-0326">Glycosidase</keyword>
<dbReference type="FunFam" id="1.50.10.10:FF:000023">
    <property type="entry name" value="Protein-glucosylgalactosylhydroxylysine glucosidase"/>
    <property type="match status" value="1"/>
</dbReference>
<proteinExistence type="inferred from homology"/>
<dbReference type="EMBL" id="JACVVK020000005">
    <property type="protein sequence ID" value="KAK7506974.1"/>
    <property type="molecule type" value="Genomic_DNA"/>
</dbReference>
<evidence type="ECO:0000256" key="5">
    <source>
        <dbReference type="ARBA" id="ARBA00053339"/>
    </source>
</evidence>
<dbReference type="PANTHER" id="PTHR11051:SF8">
    <property type="entry name" value="PROTEIN-GLUCOSYLGALACTOSYLHYDROXYLYSINE GLUCOSIDASE"/>
    <property type="match status" value="1"/>
</dbReference>
<dbReference type="AlphaFoldDB" id="A0ABD0M4Y0"/>